<dbReference type="EMBL" id="JACYXT010000012">
    <property type="protein sequence ID" value="MBD9726634.1"/>
    <property type="molecule type" value="Genomic_DNA"/>
</dbReference>
<evidence type="ECO:0000313" key="2">
    <source>
        <dbReference type="EMBL" id="MBD9726634.1"/>
    </source>
</evidence>
<feature type="region of interest" description="Disordered" evidence="1">
    <location>
        <begin position="454"/>
        <end position="543"/>
    </location>
</feature>
<feature type="compositionally biased region" description="Basic residues" evidence="1">
    <location>
        <begin position="459"/>
        <end position="468"/>
    </location>
</feature>
<dbReference type="Proteomes" id="UP000661025">
    <property type="component" value="Unassembled WGS sequence"/>
</dbReference>
<name>A0A927L7F1_9ACTN</name>
<dbReference type="AlphaFoldDB" id="A0A927L7F1"/>
<sequence length="543" mass="59947">MGELRSIAEPFVASGPSGVAVRTRLMQLTPGDEKVLRLVGGHLGSLASKEVKARCRDGLEHSTEAWAVRKRELTPLSSSRWAGSITKATHDQWALARRCQLAHIQSLEAGIRTIEDRLALPVGQKGTKNTPGGYRSPREWHAKARRLRVLEDRLTTARADWEAGVVHITRGGKQLARTRHHLDAAGLTEPAWRGRWEAERWFCQADGESGKRYGNETIRVSPDGEVSIKLPAPAGYLANAPHGRYVLACKIAFAHRGVEWADRVVADRVIAYRIHYDTGRGRWYLPASWQIPPAPTAPIEAALVHGVIGVDTNADHLAAWRLDAHGNPAGSPRRFFYDLTGTAQHRDAQVRHALTRLLHWARTCGVKAIAVEDLDFAAEKTREKHGRRKRFRQLISGMPTGRLRARLASMADQTDIAVIAVDPAYTSRWGAQHWQKPLTSTTRKTTRHEAAAVVIGRRAQGHPVRRRTAPPPHDRSDRAGHRTVQAGSGVAGREGTRPRIPGPRTRSVPPGCGANAGNQNAQHRPGRSAEHETWQQDSLPLSP</sequence>
<protein>
    <submittedName>
        <fullName evidence="2">Transposase</fullName>
    </submittedName>
</protein>
<gene>
    <name evidence="2" type="ORF">IHE70_26210</name>
</gene>
<accession>A0A927L7F1</accession>
<comment type="caution">
    <text evidence="2">The sequence shown here is derived from an EMBL/GenBank/DDBJ whole genome shotgun (WGS) entry which is preliminary data.</text>
</comment>
<organism evidence="2 3">
    <name type="scientific">Streptomyces caniscabiei</name>
    <dbReference type="NCBI Taxonomy" id="2746961"/>
    <lineage>
        <taxon>Bacteria</taxon>
        <taxon>Bacillati</taxon>
        <taxon>Actinomycetota</taxon>
        <taxon>Actinomycetes</taxon>
        <taxon>Kitasatosporales</taxon>
        <taxon>Streptomycetaceae</taxon>
        <taxon>Streptomyces</taxon>
    </lineage>
</organism>
<evidence type="ECO:0000313" key="3">
    <source>
        <dbReference type="Proteomes" id="UP000661025"/>
    </source>
</evidence>
<evidence type="ECO:0000256" key="1">
    <source>
        <dbReference type="SAM" id="MobiDB-lite"/>
    </source>
</evidence>
<proteinExistence type="predicted"/>
<reference evidence="2" key="1">
    <citation type="submission" date="2020-09" db="EMBL/GenBank/DDBJ databases">
        <title>Streptomyces canutascabiei sp. nov., which causes potato common scab and is distributed across the world.</title>
        <authorList>
            <person name="Nguyen H.P."/>
            <person name="Weisberg A.J."/>
            <person name="Chang J.H."/>
            <person name="Clarke C.R."/>
        </authorList>
    </citation>
    <scope>NUCLEOTIDE SEQUENCE</scope>
    <source>
        <strain evidence="2">ID-01-6.2a</strain>
    </source>
</reference>